<accession>A0ABS3WRU2</accession>
<dbReference type="SUPFAM" id="SSF48498">
    <property type="entry name" value="Tetracyclin repressor-like, C-terminal domain"/>
    <property type="match status" value="1"/>
</dbReference>
<dbReference type="InterPro" id="IPR050109">
    <property type="entry name" value="HTH-type_TetR-like_transc_reg"/>
</dbReference>
<name>A0ABS3WRU2_9ACTN</name>
<dbReference type="InterPro" id="IPR023772">
    <property type="entry name" value="DNA-bd_HTH_TetR-type_CS"/>
</dbReference>
<keyword evidence="1" id="KW-0805">Transcription regulation</keyword>
<dbReference type="PANTHER" id="PTHR30055:SF234">
    <property type="entry name" value="HTH-TYPE TRANSCRIPTIONAL REGULATOR BETI"/>
    <property type="match status" value="1"/>
</dbReference>
<dbReference type="InterPro" id="IPR009057">
    <property type="entry name" value="Homeodomain-like_sf"/>
</dbReference>
<feature type="domain" description="HTH tetR-type" evidence="5">
    <location>
        <begin position="7"/>
        <end position="67"/>
    </location>
</feature>
<dbReference type="Pfam" id="PF00440">
    <property type="entry name" value="TetR_N"/>
    <property type="match status" value="1"/>
</dbReference>
<dbReference type="RefSeq" id="WP_209264655.1">
    <property type="nucleotide sequence ID" value="NZ_JAFFZN010000007.1"/>
</dbReference>
<proteinExistence type="predicted"/>
<keyword evidence="3" id="KW-0804">Transcription</keyword>
<reference evidence="6 7" key="1">
    <citation type="submission" date="2021-02" db="EMBL/GenBank/DDBJ databases">
        <title>Streptomyces spirodelae sp. nov., isolated from duckweed.</title>
        <authorList>
            <person name="Saimee Y."/>
            <person name="Duangmal K."/>
        </authorList>
    </citation>
    <scope>NUCLEOTIDE SEQUENCE [LARGE SCALE GENOMIC DNA]</scope>
    <source>
        <strain evidence="6 7">DW4-2</strain>
    </source>
</reference>
<dbReference type="SUPFAM" id="SSF46689">
    <property type="entry name" value="Homeodomain-like"/>
    <property type="match status" value="1"/>
</dbReference>
<evidence type="ECO:0000313" key="7">
    <source>
        <dbReference type="Proteomes" id="UP001518976"/>
    </source>
</evidence>
<feature type="DNA-binding region" description="H-T-H motif" evidence="4">
    <location>
        <begin position="30"/>
        <end position="49"/>
    </location>
</feature>
<dbReference type="Gene3D" id="1.10.357.10">
    <property type="entry name" value="Tetracycline Repressor, domain 2"/>
    <property type="match status" value="1"/>
</dbReference>
<dbReference type="EMBL" id="JAFFZN010000007">
    <property type="protein sequence ID" value="MBO8185850.1"/>
    <property type="molecule type" value="Genomic_DNA"/>
</dbReference>
<keyword evidence="2 4" id="KW-0238">DNA-binding</keyword>
<evidence type="ECO:0000256" key="3">
    <source>
        <dbReference type="ARBA" id="ARBA00023163"/>
    </source>
</evidence>
<protein>
    <submittedName>
        <fullName evidence="6">TetR family transcriptional regulator</fullName>
    </submittedName>
</protein>
<evidence type="ECO:0000256" key="1">
    <source>
        <dbReference type="ARBA" id="ARBA00023015"/>
    </source>
</evidence>
<dbReference type="InterPro" id="IPR036271">
    <property type="entry name" value="Tet_transcr_reg_TetR-rel_C_sf"/>
</dbReference>
<dbReference type="PROSITE" id="PS50977">
    <property type="entry name" value="HTH_TETR_2"/>
    <property type="match status" value="1"/>
</dbReference>
<sequence>MRQERATVTRERLLRAAALEFAQCGYSGTSLQAVCRTAEVSMGALTFHFPAKSALAAAVARAGAAQARSLADRAAACTGDSLAAVAGLSCKLASLLARCPLARASARLDSEQVAAAGAWSEAWGPAVRRLLQHACEEGQLSTEVAVETVIQLNAHLLHGVAVALRKFPEGGAAEHLERIWAAVMCGLRTSSSAAG</sequence>
<dbReference type="Proteomes" id="UP001518976">
    <property type="component" value="Unassembled WGS sequence"/>
</dbReference>
<comment type="caution">
    <text evidence="6">The sequence shown here is derived from an EMBL/GenBank/DDBJ whole genome shotgun (WGS) entry which is preliminary data.</text>
</comment>
<organism evidence="6 7">
    <name type="scientific">Streptomyces spirodelae</name>
    <dbReference type="NCBI Taxonomy" id="2812904"/>
    <lineage>
        <taxon>Bacteria</taxon>
        <taxon>Bacillati</taxon>
        <taxon>Actinomycetota</taxon>
        <taxon>Actinomycetes</taxon>
        <taxon>Kitasatosporales</taxon>
        <taxon>Streptomycetaceae</taxon>
        <taxon>Streptomyces</taxon>
    </lineage>
</organism>
<dbReference type="PANTHER" id="PTHR30055">
    <property type="entry name" value="HTH-TYPE TRANSCRIPTIONAL REGULATOR RUTR"/>
    <property type="match status" value="1"/>
</dbReference>
<gene>
    <name evidence="6" type="ORF">JW592_10290</name>
</gene>
<keyword evidence="7" id="KW-1185">Reference proteome</keyword>
<evidence type="ECO:0000256" key="2">
    <source>
        <dbReference type="ARBA" id="ARBA00023125"/>
    </source>
</evidence>
<evidence type="ECO:0000259" key="5">
    <source>
        <dbReference type="PROSITE" id="PS50977"/>
    </source>
</evidence>
<evidence type="ECO:0000313" key="6">
    <source>
        <dbReference type="EMBL" id="MBO8185850.1"/>
    </source>
</evidence>
<dbReference type="InterPro" id="IPR001647">
    <property type="entry name" value="HTH_TetR"/>
</dbReference>
<dbReference type="PROSITE" id="PS01081">
    <property type="entry name" value="HTH_TETR_1"/>
    <property type="match status" value="1"/>
</dbReference>
<evidence type="ECO:0000256" key="4">
    <source>
        <dbReference type="PROSITE-ProRule" id="PRU00335"/>
    </source>
</evidence>